<dbReference type="Gene3D" id="1.20.1280.50">
    <property type="match status" value="1"/>
</dbReference>
<comment type="caution">
    <text evidence="4">The sequence shown here is derived from an EMBL/GenBank/DDBJ whole genome shotgun (WGS) entry which is preliminary data.</text>
</comment>
<feature type="compositionally biased region" description="Basic residues" evidence="2">
    <location>
        <begin position="289"/>
        <end position="299"/>
    </location>
</feature>
<name>A0AAD5IFX9_ACENE</name>
<dbReference type="GO" id="GO:0016567">
    <property type="term" value="P:protein ubiquitination"/>
    <property type="evidence" value="ECO:0007669"/>
    <property type="project" value="UniProtKB-UniRule"/>
</dbReference>
<feature type="region of interest" description="Disordered" evidence="2">
    <location>
        <begin position="254"/>
        <end position="299"/>
    </location>
</feature>
<evidence type="ECO:0000313" key="4">
    <source>
        <dbReference type="EMBL" id="KAI9161985.1"/>
    </source>
</evidence>
<evidence type="ECO:0000256" key="1">
    <source>
        <dbReference type="RuleBase" id="RU369085"/>
    </source>
</evidence>
<dbReference type="GO" id="GO:0009740">
    <property type="term" value="P:gibberellic acid mediated signaling pathway"/>
    <property type="evidence" value="ECO:0007669"/>
    <property type="project" value="TreeGrafter"/>
</dbReference>
<proteinExistence type="predicted"/>
<gene>
    <name evidence="4" type="ORF">LWI28_022616</name>
</gene>
<dbReference type="InterPro" id="IPR001810">
    <property type="entry name" value="F-box_dom"/>
</dbReference>
<keyword evidence="1" id="KW-0833">Ubl conjugation pathway</keyword>
<dbReference type="GO" id="GO:0005737">
    <property type="term" value="C:cytoplasm"/>
    <property type="evidence" value="ECO:0007669"/>
    <property type="project" value="TreeGrafter"/>
</dbReference>
<reference evidence="4" key="2">
    <citation type="submission" date="2023-02" db="EMBL/GenBank/DDBJ databases">
        <authorList>
            <person name="Swenson N.G."/>
            <person name="Wegrzyn J.L."/>
            <person name="Mcevoy S.L."/>
        </authorList>
    </citation>
    <scope>NUCLEOTIDE SEQUENCE</scope>
    <source>
        <strain evidence="4">91603</strain>
        <tissue evidence="4">Leaf</tissue>
    </source>
</reference>
<keyword evidence="1" id="KW-0539">Nucleus</keyword>
<feature type="compositionally biased region" description="Basic and acidic residues" evidence="2">
    <location>
        <begin position="273"/>
        <end position="288"/>
    </location>
</feature>
<dbReference type="GO" id="GO:0019005">
    <property type="term" value="C:SCF ubiquitin ligase complex"/>
    <property type="evidence" value="ECO:0007669"/>
    <property type="project" value="UniProtKB-UniRule"/>
</dbReference>
<dbReference type="SUPFAM" id="SSF81383">
    <property type="entry name" value="F-box domain"/>
    <property type="match status" value="1"/>
</dbReference>
<evidence type="ECO:0000313" key="5">
    <source>
        <dbReference type="Proteomes" id="UP001064489"/>
    </source>
</evidence>
<comment type="subunit">
    <text evidence="1">Component of the SCF-type E3 ligase complex.</text>
</comment>
<comment type="function">
    <text evidence="1">Acts as a component of a SCF E3 ubiquitin ligase complexes.</text>
</comment>
<comment type="subcellular location">
    <subcellularLocation>
        <location evidence="1">Nucleus</location>
    </subcellularLocation>
</comment>
<accession>A0AAD5IFX9</accession>
<dbReference type="PANTHER" id="PTHR12874">
    <property type="entry name" value="F-BOX ONLY PROTEIN 48-RELATED"/>
    <property type="match status" value="1"/>
</dbReference>
<keyword evidence="5" id="KW-1185">Reference proteome</keyword>
<dbReference type="Pfam" id="PF12937">
    <property type="entry name" value="F-box-like"/>
    <property type="match status" value="1"/>
</dbReference>
<dbReference type="InterPro" id="IPR036047">
    <property type="entry name" value="F-box-like_dom_sf"/>
</dbReference>
<dbReference type="PANTHER" id="PTHR12874:SF16">
    <property type="entry name" value="OS01G0800800 PROTEIN"/>
    <property type="match status" value="1"/>
</dbReference>
<dbReference type="AlphaFoldDB" id="A0AAD5IFX9"/>
<evidence type="ECO:0000259" key="3">
    <source>
        <dbReference type="Pfam" id="PF12937"/>
    </source>
</evidence>
<protein>
    <recommendedName>
        <fullName evidence="1">F-box protein</fullName>
    </recommendedName>
</protein>
<feature type="domain" description="F-box" evidence="3">
    <location>
        <begin position="13"/>
        <end position="52"/>
    </location>
</feature>
<dbReference type="EMBL" id="JAJSOW010000106">
    <property type="protein sequence ID" value="KAI9161985.1"/>
    <property type="molecule type" value="Genomic_DNA"/>
</dbReference>
<evidence type="ECO:0000256" key="2">
    <source>
        <dbReference type="SAM" id="MobiDB-lite"/>
    </source>
</evidence>
<dbReference type="GO" id="GO:0031146">
    <property type="term" value="P:SCF-dependent proteasomal ubiquitin-dependent protein catabolic process"/>
    <property type="evidence" value="ECO:0007669"/>
    <property type="project" value="UniProtKB-UniRule"/>
</dbReference>
<dbReference type="Proteomes" id="UP001064489">
    <property type="component" value="Chromosome 2"/>
</dbReference>
<reference evidence="4" key="1">
    <citation type="journal article" date="2022" name="Plant J.">
        <title>Strategies of tolerance reflected in two North American maple genomes.</title>
        <authorList>
            <person name="McEvoy S.L."/>
            <person name="Sezen U.U."/>
            <person name="Trouern-Trend A."/>
            <person name="McMahon S.M."/>
            <person name="Schaberg P.G."/>
            <person name="Yang J."/>
            <person name="Wegrzyn J.L."/>
            <person name="Swenson N.G."/>
        </authorList>
    </citation>
    <scope>NUCLEOTIDE SEQUENCE</scope>
    <source>
        <strain evidence="4">91603</strain>
    </source>
</reference>
<dbReference type="GO" id="GO:0005634">
    <property type="term" value="C:nucleus"/>
    <property type="evidence" value="ECO:0007669"/>
    <property type="project" value="UniProtKB-SubCell"/>
</dbReference>
<sequence length="299" mass="33837">MSRSQINRRPTWEVLSLVAQHLDPKTLAVASCVSKSWFTSMSSDHLWQPICFTHSSPLSNLKLTYPSVPYRLLYALGVTASKRRFKPPSKPRISLKNLLFAIDLRTKEFPLATIARPADELCFDLNGVFRFDIDIDYESFPVAETLEEVKITWNVVLRGWQGVFTMIDREENLNLRAGSGGWFSDSLPSPGCCSSEMVASGIVADLKLGFCTMRESDGKIRVDKVSTPEKKFLEKIQLIQLLVVLKANKAIQTAEQEQRDLNRTPDPTAPTTNHKDKAKRSENKDTKAQQKRHSNRPEN</sequence>
<comment type="pathway">
    <text evidence="1">Protein modification; protein ubiquitination.</text>
</comment>
<organism evidence="4 5">
    <name type="scientific">Acer negundo</name>
    <name type="common">Box elder</name>
    <dbReference type="NCBI Taxonomy" id="4023"/>
    <lineage>
        <taxon>Eukaryota</taxon>
        <taxon>Viridiplantae</taxon>
        <taxon>Streptophyta</taxon>
        <taxon>Embryophyta</taxon>
        <taxon>Tracheophyta</taxon>
        <taxon>Spermatophyta</taxon>
        <taxon>Magnoliopsida</taxon>
        <taxon>eudicotyledons</taxon>
        <taxon>Gunneridae</taxon>
        <taxon>Pentapetalae</taxon>
        <taxon>rosids</taxon>
        <taxon>malvids</taxon>
        <taxon>Sapindales</taxon>
        <taxon>Sapindaceae</taxon>
        <taxon>Hippocastanoideae</taxon>
        <taxon>Acereae</taxon>
        <taxon>Acer</taxon>
    </lineage>
</organism>